<keyword evidence="1" id="KW-0479">Metal-binding</keyword>
<dbReference type="OMA" id="FKKEPMY"/>
<dbReference type="GO" id="GO:0005634">
    <property type="term" value="C:nucleus"/>
    <property type="evidence" value="ECO:0007669"/>
    <property type="project" value="TreeGrafter"/>
</dbReference>
<protein>
    <submittedName>
        <fullName evidence="7">RING finger protein 37-like</fullName>
    </submittedName>
</protein>
<evidence type="ECO:0000256" key="1">
    <source>
        <dbReference type="ARBA" id="ARBA00022723"/>
    </source>
</evidence>
<evidence type="ECO:0000256" key="2">
    <source>
        <dbReference type="ARBA" id="ARBA00022771"/>
    </source>
</evidence>
<feature type="compositionally biased region" description="Polar residues" evidence="4">
    <location>
        <begin position="377"/>
        <end position="401"/>
    </location>
</feature>
<gene>
    <name evidence="7" type="primary">LOC108675762</name>
</gene>
<dbReference type="InterPro" id="IPR003613">
    <property type="entry name" value="Ubox_domain"/>
</dbReference>
<dbReference type="Proteomes" id="UP000694843">
    <property type="component" value="Unplaced"/>
</dbReference>
<dbReference type="Pfam" id="PF19318">
    <property type="entry name" value="DUF5918"/>
    <property type="match status" value="1"/>
</dbReference>
<dbReference type="Pfam" id="PF04564">
    <property type="entry name" value="U-box"/>
    <property type="match status" value="1"/>
</dbReference>
<proteinExistence type="predicted"/>
<dbReference type="InterPro" id="IPR045696">
    <property type="entry name" value="Ubox5_N"/>
</dbReference>
<dbReference type="Gene3D" id="3.30.40.10">
    <property type="entry name" value="Zinc/RING finger domain, C3HC4 (zinc finger)"/>
    <property type="match status" value="2"/>
</dbReference>
<evidence type="ECO:0000256" key="3">
    <source>
        <dbReference type="ARBA" id="ARBA00022833"/>
    </source>
</evidence>
<sequence length="540" mass="59651">MNFCLSQMQTRLHCESPSADEYNLENLIHNQASIRSKGFLTEGFVRPPVNIDFIFKVPVDVFHIFFDTKVFYKQCCAFAVFMNCHPRDEASFVKVGWYNTNNEECIHLTSAHCDKWHQYPAGRKRWRLSQTVSVFEGRLRSPDRRDLKNVRCLRIRLLRNVSTGGSGLRNVEVWGQVGDLASLAEKQALLNCWQVHLKSQLPNELKLAPSSDLLQHSTSSSISNGPFTTKNIDDDDIPEEFLDPITCEVMVTPMLLPSGHSVDISTLDKFNAAEMCYNRPPSNPFTGIAYTSDRKPIPNVGLKTRIDRFMTLHHCSSAGGCISLTKKSTATSGSARNNFSVASASGDTEQATNAGLVTLTGQKRQRSFESEDGPSLKSLSSTKRACSSVLSTPANTNSNNGGHQGLPRLVSRPSSCVTVKKYLSTTSESYVSNPCNSNRGVVPITRGLLNVKPAKLIRGDGLKPEFTDFSSERLLQGSDECAKCLSRGHQLYILSPCEHLMCRSCLTGTEAGRDVICSQCETAVPKSQISKYYSQSAFAS</sequence>
<accession>A0A8B7NZU9</accession>
<dbReference type="PANTHER" id="PTHR13492:SF2">
    <property type="entry name" value="RING FINGER PROTEIN 37"/>
    <property type="match status" value="1"/>
</dbReference>
<feature type="domain" description="U-box" evidence="5">
    <location>
        <begin position="240"/>
        <end position="309"/>
    </location>
</feature>
<dbReference type="GO" id="GO:0034450">
    <property type="term" value="F:ubiquitin-ubiquitin ligase activity"/>
    <property type="evidence" value="ECO:0007669"/>
    <property type="project" value="TreeGrafter"/>
</dbReference>
<dbReference type="InterPro" id="IPR017907">
    <property type="entry name" value="Znf_RING_CS"/>
</dbReference>
<dbReference type="GO" id="GO:0000209">
    <property type="term" value="P:protein polyubiquitination"/>
    <property type="evidence" value="ECO:0007669"/>
    <property type="project" value="TreeGrafter"/>
</dbReference>
<dbReference type="PANTHER" id="PTHR13492">
    <property type="entry name" value="RING FINGER PROTEIN 37"/>
    <property type="match status" value="1"/>
</dbReference>
<feature type="region of interest" description="Disordered" evidence="4">
    <location>
        <begin position="357"/>
        <end position="407"/>
    </location>
</feature>
<dbReference type="KEGG" id="hazt:108675762"/>
<dbReference type="CDD" id="cd16660">
    <property type="entry name" value="RING-Ubox_RNF37"/>
    <property type="match status" value="1"/>
</dbReference>
<keyword evidence="2" id="KW-0863">Zinc-finger</keyword>
<keyword evidence="3" id="KW-0862">Zinc</keyword>
<dbReference type="RefSeq" id="XP_018019277.1">
    <property type="nucleotide sequence ID" value="XM_018163788.2"/>
</dbReference>
<evidence type="ECO:0000313" key="6">
    <source>
        <dbReference type="Proteomes" id="UP000694843"/>
    </source>
</evidence>
<evidence type="ECO:0000259" key="5">
    <source>
        <dbReference type="SMART" id="SM00504"/>
    </source>
</evidence>
<dbReference type="PROSITE" id="PS00518">
    <property type="entry name" value="ZF_RING_1"/>
    <property type="match status" value="1"/>
</dbReference>
<evidence type="ECO:0000313" key="7">
    <source>
        <dbReference type="RefSeq" id="XP_018019277.1"/>
    </source>
</evidence>
<dbReference type="GO" id="GO:0031625">
    <property type="term" value="F:ubiquitin protein ligase binding"/>
    <property type="evidence" value="ECO:0007669"/>
    <property type="project" value="TreeGrafter"/>
</dbReference>
<dbReference type="InterPro" id="IPR013083">
    <property type="entry name" value="Znf_RING/FYVE/PHD"/>
</dbReference>
<keyword evidence="6" id="KW-1185">Reference proteome</keyword>
<dbReference type="InterPro" id="IPR039847">
    <property type="entry name" value="Ubox5"/>
</dbReference>
<name>A0A8B7NZU9_HYAAZ</name>
<organism evidence="6 7">
    <name type="scientific">Hyalella azteca</name>
    <name type="common">Amphipod</name>
    <dbReference type="NCBI Taxonomy" id="294128"/>
    <lineage>
        <taxon>Eukaryota</taxon>
        <taxon>Metazoa</taxon>
        <taxon>Ecdysozoa</taxon>
        <taxon>Arthropoda</taxon>
        <taxon>Crustacea</taxon>
        <taxon>Multicrustacea</taxon>
        <taxon>Malacostraca</taxon>
        <taxon>Eumalacostraca</taxon>
        <taxon>Peracarida</taxon>
        <taxon>Amphipoda</taxon>
        <taxon>Senticaudata</taxon>
        <taxon>Talitrida</taxon>
        <taxon>Talitroidea</taxon>
        <taxon>Hyalellidae</taxon>
        <taxon>Hyalella</taxon>
    </lineage>
</organism>
<dbReference type="AlphaFoldDB" id="A0A8B7NZU9"/>
<dbReference type="InterPro" id="IPR039925">
    <property type="entry name" value="RNF37_RING-Ubox"/>
</dbReference>
<dbReference type="GO" id="GO:0008270">
    <property type="term" value="F:zinc ion binding"/>
    <property type="evidence" value="ECO:0007669"/>
    <property type="project" value="UniProtKB-KW"/>
</dbReference>
<dbReference type="OrthoDB" id="20295at2759"/>
<reference evidence="7" key="1">
    <citation type="submission" date="2025-08" db="UniProtKB">
        <authorList>
            <consortium name="RefSeq"/>
        </authorList>
    </citation>
    <scope>IDENTIFICATION</scope>
    <source>
        <tissue evidence="7">Whole organism</tissue>
    </source>
</reference>
<evidence type="ECO:0000256" key="4">
    <source>
        <dbReference type="SAM" id="MobiDB-lite"/>
    </source>
</evidence>
<dbReference type="GeneID" id="108675762"/>
<dbReference type="SUPFAM" id="SSF57850">
    <property type="entry name" value="RING/U-box"/>
    <property type="match status" value="2"/>
</dbReference>
<dbReference type="SMART" id="SM00504">
    <property type="entry name" value="Ubox"/>
    <property type="match status" value="1"/>
</dbReference>